<gene>
    <name evidence="10" type="ORF">GCM10010201_15790</name>
</gene>
<organism evidence="10 11">
    <name type="scientific">Pilimelia columellifera subsp. columellifera</name>
    <dbReference type="NCBI Taxonomy" id="706583"/>
    <lineage>
        <taxon>Bacteria</taxon>
        <taxon>Bacillati</taxon>
        <taxon>Actinomycetota</taxon>
        <taxon>Actinomycetes</taxon>
        <taxon>Micromonosporales</taxon>
        <taxon>Micromonosporaceae</taxon>
        <taxon>Pilimelia</taxon>
    </lineage>
</organism>
<keyword evidence="3" id="KW-0813">Transport</keyword>
<feature type="transmembrane region" description="Helical" evidence="9">
    <location>
        <begin position="12"/>
        <end position="31"/>
    </location>
</feature>
<dbReference type="PANTHER" id="PTHR21716">
    <property type="entry name" value="TRANSMEMBRANE PROTEIN"/>
    <property type="match status" value="1"/>
</dbReference>
<keyword evidence="5 9" id="KW-0812">Transmembrane</keyword>
<evidence type="ECO:0000313" key="10">
    <source>
        <dbReference type="EMBL" id="GAA2519505.1"/>
    </source>
</evidence>
<feature type="transmembrane region" description="Helical" evidence="9">
    <location>
        <begin position="233"/>
        <end position="252"/>
    </location>
</feature>
<dbReference type="RefSeq" id="WP_344170533.1">
    <property type="nucleotide sequence ID" value="NZ_BAAARY010000005.1"/>
</dbReference>
<evidence type="ECO:0000256" key="4">
    <source>
        <dbReference type="ARBA" id="ARBA00022475"/>
    </source>
</evidence>
<comment type="subcellular location">
    <subcellularLocation>
        <location evidence="1">Cell membrane</location>
        <topology evidence="1">Multi-pass membrane protein</topology>
    </subcellularLocation>
</comment>
<reference evidence="10 11" key="1">
    <citation type="journal article" date="2019" name="Int. J. Syst. Evol. Microbiol.">
        <title>The Global Catalogue of Microorganisms (GCM) 10K type strain sequencing project: providing services to taxonomists for standard genome sequencing and annotation.</title>
        <authorList>
            <consortium name="The Broad Institute Genomics Platform"/>
            <consortium name="The Broad Institute Genome Sequencing Center for Infectious Disease"/>
            <person name="Wu L."/>
            <person name="Ma J."/>
        </authorList>
    </citation>
    <scope>NUCLEOTIDE SEQUENCE [LARGE SCALE GENOMIC DNA]</scope>
    <source>
        <strain evidence="10 11">JCM 3367</strain>
    </source>
</reference>
<comment type="caution">
    <text evidence="10">The sequence shown here is derived from an EMBL/GenBank/DDBJ whole genome shotgun (WGS) entry which is preliminary data.</text>
</comment>
<feature type="transmembrane region" description="Helical" evidence="9">
    <location>
        <begin position="69"/>
        <end position="90"/>
    </location>
</feature>
<dbReference type="Proteomes" id="UP001499978">
    <property type="component" value="Unassembled WGS sequence"/>
</dbReference>
<sequence length="376" mass="39316">MPPAAARTTAQVTLTVIGLVLATLLGLGLLYAAHQVIVWMVVAAFFATALNPLANLLERRVRWCRRWLATLLVFLLVFVLLAGLLALFVIPLSKEAAQLAQTLPDLVRDTWAGRGPLARPMERLRVREYLAEHGDQIQSYLSSLAAPTLGFLRGAATTVVAAVTIFVLAYVMVLQSPGILDGLQRLLPVGQGERARRVGARCAGAVTGYLSGNLLISLICGVLTYAVLAILNVPYAGLIALFVAVADLIPLVGATLGAVVAGLAAFSQSMVAGIVVLVFFVAYQQVENHLLQPVIFARTVQLSPLAVLVAILIAVELAGILGALLAIPVAGMVKVIATEVWAARAAKPGTMAAASQGALTDAEPTPTGSPTDDAGQ</sequence>
<dbReference type="InterPro" id="IPR002549">
    <property type="entry name" value="AI-2E-like"/>
</dbReference>
<evidence type="ECO:0000256" key="1">
    <source>
        <dbReference type="ARBA" id="ARBA00004651"/>
    </source>
</evidence>
<proteinExistence type="inferred from homology"/>
<feature type="transmembrane region" description="Helical" evidence="9">
    <location>
        <begin position="37"/>
        <end position="57"/>
    </location>
</feature>
<feature type="transmembrane region" description="Helical" evidence="9">
    <location>
        <begin position="206"/>
        <end position="227"/>
    </location>
</feature>
<feature type="region of interest" description="Disordered" evidence="8">
    <location>
        <begin position="354"/>
        <end position="376"/>
    </location>
</feature>
<keyword evidence="7 9" id="KW-0472">Membrane</keyword>
<evidence type="ECO:0000256" key="7">
    <source>
        <dbReference type="ARBA" id="ARBA00023136"/>
    </source>
</evidence>
<evidence type="ECO:0000313" key="11">
    <source>
        <dbReference type="Proteomes" id="UP001499978"/>
    </source>
</evidence>
<evidence type="ECO:0000256" key="8">
    <source>
        <dbReference type="SAM" id="MobiDB-lite"/>
    </source>
</evidence>
<dbReference type="EMBL" id="BAAARY010000005">
    <property type="protein sequence ID" value="GAA2519505.1"/>
    <property type="molecule type" value="Genomic_DNA"/>
</dbReference>
<evidence type="ECO:0000256" key="3">
    <source>
        <dbReference type="ARBA" id="ARBA00022448"/>
    </source>
</evidence>
<keyword evidence="11" id="KW-1185">Reference proteome</keyword>
<accession>A0ABN3NDL6</accession>
<comment type="similarity">
    <text evidence="2">Belongs to the autoinducer-2 exporter (AI-2E) (TC 2.A.86) family.</text>
</comment>
<evidence type="ECO:0000256" key="9">
    <source>
        <dbReference type="SAM" id="Phobius"/>
    </source>
</evidence>
<feature type="transmembrane region" description="Helical" evidence="9">
    <location>
        <begin position="259"/>
        <end position="283"/>
    </location>
</feature>
<evidence type="ECO:0000256" key="2">
    <source>
        <dbReference type="ARBA" id="ARBA00009773"/>
    </source>
</evidence>
<feature type="transmembrane region" description="Helical" evidence="9">
    <location>
        <begin position="303"/>
        <end position="327"/>
    </location>
</feature>
<protein>
    <submittedName>
        <fullName evidence="10">AI-2E family transporter</fullName>
    </submittedName>
</protein>
<feature type="transmembrane region" description="Helical" evidence="9">
    <location>
        <begin position="151"/>
        <end position="173"/>
    </location>
</feature>
<dbReference type="Pfam" id="PF01594">
    <property type="entry name" value="AI-2E_transport"/>
    <property type="match status" value="1"/>
</dbReference>
<dbReference type="PANTHER" id="PTHR21716:SF53">
    <property type="entry name" value="PERMEASE PERM-RELATED"/>
    <property type="match status" value="1"/>
</dbReference>
<keyword evidence="6 9" id="KW-1133">Transmembrane helix</keyword>
<name>A0ABN3NDL6_9ACTN</name>
<keyword evidence="4" id="KW-1003">Cell membrane</keyword>
<evidence type="ECO:0000256" key="6">
    <source>
        <dbReference type="ARBA" id="ARBA00022989"/>
    </source>
</evidence>
<evidence type="ECO:0000256" key="5">
    <source>
        <dbReference type="ARBA" id="ARBA00022692"/>
    </source>
</evidence>